<keyword evidence="2 6" id="KW-0812">Transmembrane</keyword>
<proteinExistence type="predicted"/>
<dbReference type="AlphaFoldDB" id="L8GJU5"/>
<feature type="transmembrane region" description="Helical" evidence="6">
    <location>
        <begin position="69"/>
        <end position="90"/>
    </location>
</feature>
<dbReference type="Proteomes" id="UP000011083">
    <property type="component" value="Unassembled WGS sequence"/>
</dbReference>
<evidence type="ECO:0000256" key="1">
    <source>
        <dbReference type="ARBA" id="ARBA00004127"/>
    </source>
</evidence>
<feature type="domain" description="3-oxo-5-alpha-steroid 4-dehydrogenase C-terminal" evidence="7">
    <location>
        <begin position="225"/>
        <end position="307"/>
    </location>
</feature>
<evidence type="ECO:0000256" key="2">
    <source>
        <dbReference type="ARBA" id="ARBA00022692"/>
    </source>
</evidence>
<dbReference type="STRING" id="1257118.L8GJU5"/>
<dbReference type="GO" id="GO:0005783">
    <property type="term" value="C:endoplasmic reticulum"/>
    <property type="evidence" value="ECO:0007669"/>
    <property type="project" value="TreeGrafter"/>
</dbReference>
<dbReference type="PROSITE" id="PS50244">
    <property type="entry name" value="S5A_REDUCTASE"/>
    <property type="match status" value="1"/>
</dbReference>
<dbReference type="UniPathway" id="UPA00378"/>
<keyword evidence="4 6" id="KW-0472">Membrane</keyword>
<dbReference type="VEuPathDB" id="AmoebaDB:ACA1_096750"/>
<dbReference type="PANTHER" id="PTHR14624:SF0">
    <property type="entry name" value="POLYPRENOL REDUCTASE"/>
    <property type="match status" value="1"/>
</dbReference>
<dbReference type="EMBL" id="KB008103">
    <property type="protein sequence ID" value="ELR13003.1"/>
    <property type="molecule type" value="Genomic_DNA"/>
</dbReference>
<feature type="region of interest" description="Disordered" evidence="5">
    <location>
        <begin position="184"/>
        <end position="226"/>
    </location>
</feature>
<evidence type="ECO:0000313" key="8">
    <source>
        <dbReference type="EMBL" id="ELR13003.1"/>
    </source>
</evidence>
<dbReference type="Pfam" id="PF02544">
    <property type="entry name" value="Steroid_dh"/>
    <property type="match status" value="1"/>
</dbReference>
<sequence length="308" mass="34408">MRLGSEEAVQAARWGVWCAWGGALTLFGLKLAWRWLDGLTSFGKTTLAPPPLPHQLLGFSSRVVFTSAYAAYASAGSWYLMFGSLLELHLLRRLYECLCVHRFSPRPVSDANAMFAGGYYFFVCLAPWVEFVADTWTAPAVEHDQETTSTFSPITSVCGCCLFFFASWHQHVCHRILARLRTTSTHSSSPSSSTSTHVDAHGATRRRTPSHELQKKAQLVSAPGQEGRYGLPTGDWFEYVSSPHYLAEILIYVAFVMITGGRVVCLWLILAFVVANLTRSALQTHRWYQGLFPAALPKHRRALFPCLL</sequence>
<dbReference type="GeneID" id="14913153"/>
<evidence type="ECO:0000256" key="5">
    <source>
        <dbReference type="SAM" id="MobiDB-lite"/>
    </source>
</evidence>
<feature type="transmembrane region" description="Helical" evidence="6">
    <location>
        <begin position="249"/>
        <end position="277"/>
    </location>
</feature>
<dbReference type="PANTHER" id="PTHR14624">
    <property type="entry name" value="DFG10 PROTEIN"/>
    <property type="match status" value="1"/>
</dbReference>
<organism evidence="8 9">
    <name type="scientific">Acanthamoeba castellanii (strain ATCC 30010 / Neff)</name>
    <dbReference type="NCBI Taxonomy" id="1257118"/>
    <lineage>
        <taxon>Eukaryota</taxon>
        <taxon>Amoebozoa</taxon>
        <taxon>Discosea</taxon>
        <taxon>Longamoebia</taxon>
        <taxon>Centramoebida</taxon>
        <taxon>Acanthamoebidae</taxon>
        <taxon>Acanthamoeba</taxon>
    </lineage>
</organism>
<evidence type="ECO:0000256" key="4">
    <source>
        <dbReference type="ARBA" id="ARBA00023136"/>
    </source>
</evidence>
<gene>
    <name evidence="8" type="ORF">ACA1_096750</name>
</gene>
<protein>
    <submittedName>
        <fullName evidence="8">3-oxo-5-alpha-steroid 4-dehydrogenase</fullName>
    </submittedName>
</protein>
<dbReference type="OrthoDB" id="20833at2759"/>
<dbReference type="KEGG" id="acan:ACA1_096750"/>
<dbReference type="GO" id="GO:0016095">
    <property type="term" value="P:polyprenol catabolic process"/>
    <property type="evidence" value="ECO:0007669"/>
    <property type="project" value="TreeGrafter"/>
</dbReference>
<feature type="transmembrane region" description="Helical" evidence="6">
    <location>
        <begin position="111"/>
        <end position="129"/>
    </location>
</feature>
<feature type="transmembrane region" description="Helical" evidence="6">
    <location>
        <begin position="12"/>
        <end position="33"/>
    </location>
</feature>
<keyword evidence="9" id="KW-1185">Reference proteome</keyword>
<dbReference type="GO" id="GO:0006488">
    <property type="term" value="P:dolichol-linked oligosaccharide biosynthetic process"/>
    <property type="evidence" value="ECO:0007669"/>
    <property type="project" value="InterPro"/>
</dbReference>
<dbReference type="InterPro" id="IPR039698">
    <property type="entry name" value="Dfg10/SRD5A3"/>
</dbReference>
<dbReference type="RefSeq" id="XP_004335016.1">
    <property type="nucleotide sequence ID" value="XM_004334968.1"/>
</dbReference>
<keyword evidence="3 6" id="KW-1133">Transmembrane helix</keyword>
<accession>L8GJU5</accession>
<name>L8GJU5_ACACF</name>
<evidence type="ECO:0000313" key="9">
    <source>
        <dbReference type="Proteomes" id="UP000011083"/>
    </source>
</evidence>
<dbReference type="InterPro" id="IPR001104">
    <property type="entry name" value="3-oxo-5_a-steroid_4-DH_C"/>
</dbReference>
<evidence type="ECO:0000256" key="6">
    <source>
        <dbReference type="SAM" id="Phobius"/>
    </source>
</evidence>
<feature type="compositionally biased region" description="Low complexity" evidence="5">
    <location>
        <begin position="184"/>
        <end position="197"/>
    </location>
</feature>
<dbReference type="GO" id="GO:0003865">
    <property type="term" value="F:3-oxo-5-alpha-steroid 4-dehydrogenase activity"/>
    <property type="evidence" value="ECO:0007669"/>
    <property type="project" value="TreeGrafter"/>
</dbReference>
<reference evidence="8 9" key="1">
    <citation type="journal article" date="2013" name="Genome Biol.">
        <title>Genome of Acanthamoeba castellanii highlights extensive lateral gene transfer and early evolution of tyrosine kinase signaling.</title>
        <authorList>
            <person name="Clarke M."/>
            <person name="Lohan A.J."/>
            <person name="Liu B."/>
            <person name="Lagkouvardos I."/>
            <person name="Roy S."/>
            <person name="Zafar N."/>
            <person name="Bertelli C."/>
            <person name="Schilde C."/>
            <person name="Kianianmomeni A."/>
            <person name="Burglin T.R."/>
            <person name="Frech C."/>
            <person name="Turcotte B."/>
            <person name="Kopec K.O."/>
            <person name="Synnott J.M."/>
            <person name="Choo C."/>
            <person name="Paponov I."/>
            <person name="Finkler A."/>
            <person name="Soon Heng Tan C."/>
            <person name="Hutchins A.P."/>
            <person name="Weinmeier T."/>
            <person name="Rattei T."/>
            <person name="Chu J.S."/>
            <person name="Gimenez G."/>
            <person name="Irimia M."/>
            <person name="Rigden D.J."/>
            <person name="Fitzpatrick D.A."/>
            <person name="Lorenzo-Morales J."/>
            <person name="Bateman A."/>
            <person name="Chiu C.H."/>
            <person name="Tang P."/>
            <person name="Hegemann P."/>
            <person name="Fromm H."/>
            <person name="Raoult D."/>
            <person name="Greub G."/>
            <person name="Miranda-Saavedra D."/>
            <person name="Chen N."/>
            <person name="Nash P."/>
            <person name="Ginger M.L."/>
            <person name="Horn M."/>
            <person name="Schaap P."/>
            <person name="Caler L."/>
            <person name="Loftus B."/>
        </authorList>
    </citation>
    <scope>NUCLEOTIDE SEQUENCE [LARGE SCALE GENOMIC DNA]</scope>
    <source>
        <strain evidence="8 9">Neff</strain>
    </source>
</reference>
<comment type="subcellular location">
    <subcellularLocation>
        <location evidence="1">Endomembrane system</location>
        <topology evidence="1">Multi-pass membrane protein</topology>
    </subcellularLocation>
</comment>
<evidence type="ECO:0000259" key="7">
    <source>
        <dbReference type="Pfam" id="PF02544"/>
    </source>
</evidence>
<evidence type="ECO:0000256" key="3">
    <source>
        <dbReference type="ARBA" id="ARBA00022989"/>
    </source>
</evidence>